<evidence type="ECO:0000256" key="1">
    <source>
        <dbReference type="ARBA" id="ARBA00004496"/>
    </source>
</evidence>
<evidence type="ECO:0000256" key="6">
    <source>
        <dbReference type="ARBA" id="ARBA00022683"/>
    </source>
</evidence>
<dbReference type="Proteomes" id="UP000274346">
    <property type="component" value="Chromosome"/>
</dbReference>
<sequence length="167" mass="18555">MNMNNIKLVRVDFRLIHGQVITKWRNIIAATEIVIVDNKLSQDSFLADIYVMAAPPGVDVHVLSEESFLSKLYDGYFSNGKNNVLLLFKSIGNVKKLVEREVLFSSVQIGGLGGGVNRRSVVSGISIDEQDLQDLKYIRQGGAEVYFQVTPEEVKLSLDKAIARLEG</sequence>
<dbReference type="Pfam" id="PF03830">
    <property type="entry name" value="PTSIIB_sorb"/>
    <property type="match status" value="1"/>
</dbReference>
<comment type="subcellular location">
    <subcellularLocation>
        <location evidence="1">Cytoplasm</location>
    </subcellularLocation>
</comment>
<dbReference type="AlphaFoldDB" id="A0A3P8IZP7"/>
<keyword evidence="6" id="KW-0598">Phosphotransferase system</keyword>
<dbReference type="GO" id="GO:0009401">
    <property type="term" value="P:phosphoenolpyruvate-dependent sugar phosphotransferase system"/>
    <property type="evidence" value="ECO:0007669"/>
    <property type="project" value="UniProtKB-KW"/>
</dbReference>
<keyword evidence="2" id="KW-0813">Transport</keyword>
<dbReference type="InterPro" id="IPR004720">
    <property type="entry name" value="PTS_IIB_sorbose-sp"/>
</dbReference>
<dbReference type="KEGG" id="rtg:NCTC13098_03935"/>
<evidence type="ECO:0000313" key="10">
    <source>
        <dbReference type="Proteomes" id="UP000274346"/>
    </source>
</evidence>
<protein>
    <submittedName>
        <fullName evidence="9">EIIAB-Man</fullName>
    </submittedName>
</protein>
<dbReference type="GO" id="GO:0016301">
    <property type="term" value="F:kinase activity"/>
    <property type="evidence" value="ECO:0007669"/>
    <property type="project" value="UniProtKB-KW"/>
</dbReference>
<gene>
    <name evidence="9" type="primary">manX_7</name>
    <name evidence="9" type="ORF">NCTC13098_03935</name>
</gene>
<keyword evidence="4" id="KW-0762">Sugar transport</keyword>
<evidence type="ECO:0000256" key="2">
    <source>
        <dbReference type="ARBA" id="ARBA00022448"/>
    </source>
</evidence>
<name>A0A3P8IZP7_RAOTE</name>
<reference evidence="9 10" key="1">
    <citation type="submission" date="2018-12" db="EMBL/GenBank/DDBJ databases">
        <authorList>
            <consortium name="Pathogen Informatics"/>
        </authorList>
    </citation>
    <scope>NUCLEOTIDE SEQUENCE [LARGE SCALE GENOMIC DNA]</scope>
    <source>
        <strain evidence="9 10">NCTC13098</strain>
    </source>
</reference>
<feature type="domain" description="PTS EIIB type-4" evidence="8">
    <location>
        <begin position="2"/>
        <end position="167"/>
    </location>
</feature>
<keyword evidence="3" id="KW-0963">Cytoplasm</keyword>
<keyword evidence="5" id="KW-0808">Transferase</keyword>
<evidence type="ECO:0000256" key="4">
    <source>
        <dbReference type="ARBA" id="ARBA00022597"/>
    </source>
</evidence>
<organism evidence="9 10">
    <name type="scientific">Raoultella terrigena</name>
    <name type="common">Klebsiella terrigena</name>
    <dbReference type="NCBI Taxonomy" id="577"/>
    <lineage>
        <taxon>Bacteria</taxon>
        <taxon>Pseudomonadati</taxon>
        <taxon>Pseudomonadota</taxon>
        <taxon>Gammaproteobacteria</taxon>
        <taxon>Enterobacterales</taxon>
        <taxon>Enterobacteriaceae</taxon>
        <taxon>Klebsiella/Raoultella group</taxon>
        <taxon>Raoultella</taxon>
    </lineage>
</organism>
<evidence type="ECO:0000313" key="9">
    <source>
        <dbReference type="EMBL" id="VDR27564.1"/>
    </source>
</evidence>
<evidence type="ECO:0000256" key="3">
    <source>
        <dbReference type="ARBA" id="ARBA00022490"/>
    </source>
</evidence>
<dbReference type="InterPro" id="IPR036667">
    <property type="entry name" value="PTS_IIB_sorbose-sp_sf"/>
</dbReference>
<dbReference type="PROSITE" id="PS51101">
    <property type="entry name" value="PTS_EIIB_TYPE_4"/>
    <property type="match status" value="1"/>
</dbReference>
<dbReference type="SUPFAM" id="SSF52728">
    <property type="entry name" value="PTS IIb component"/>
    <property type="match status" value="1"/>
</dbReference>
<proteinExistence type="predicted"/>
<accession>A0A3P8IZP7</accession>
<evidence type="ECO:0000256" key="5">
    <source>
        <dbReference type="ARBA" id="ARBA00022679"/>
    </source>
</evidence>
<keyword evidence="7" id="KW-0418">Kinase</keyword>
<dbReference type="Gene3D" id="3.40.35.10">
    <property type="entry name" value="Phosphotransferase system, sorbose subfamily IIB component"/>
    <property type="match status" value="1"/>
</dbReference>
<evidence type="ECO:0000259" key="8">
    <source>
        <dbReference type="PROSITE" id="PS51101"/>
    </source>
</evidence>
<dbReference type="GO" id="GO:0008982">
    <property type="term" value="F:protein-N(PI)-phosphohistidine-sugar phosphotransferase activity"/>
    <property type="evidence" value="ECO:0007669"/>
    <property type="project" value="InterPro"/>
</dbReference>
<evidence type="ECO:0000256" key="7">
    <source>
        <dbReference type="ARBA" id="ARBA00022777"/>
    </source>
</evidence>
<dbReference type="GO" id="GO:0005737">
    <property type="term" value="C:cytoplasm"/>
    <property type="evidence" value="ECO:0007669"/>
    <property type="project" value="UniProtKB-SubCell"/>
</dbReference>
<dbReference type="EMBL" id="LR131271">
    <property type="protein sequence ID" value="VDR27564.1"/>
    <property type="molecule type" value="Genomic_DNA"/>
</dbReference>